<dbReference type="PROSITE" id="PS51849">
    <property type="entry name" value="RSGI_N"/>
    <property type="match status" value="1"/>
</dbReference>
<evidence type="ECO:0000256" key="2">
    <source>
        <dbReference type="ARBA" id="ARBA00022475"/>
    </source>
</evidence>
<gene>
    <name evidence="9" type="ORF">M972_11546</name>
</gene>
<feature type="domain" description="RsgI N-terminal anti-sigma" evidence="8">
    <location>
        <begin position="5"/>
        <end position="52"/>
    </location>
</feature>
<dbReference type="InterPro" id="IPR024449">
    <property type="entry name" value="Anti-sigma_RsgI_N"/>
</dbReference>
<evidence type="ECO:0000256" key="5">
    <source>
        <dbReference type="ARBA" id="ARBA00023136"/>
    </source>
</evidence>
<dbReference type="GO" id="GO:0005886">
    <property type="term" value="C:plasma membrane"/>
    <property type="evidence" value="ECO:0007669"/>
    <property type="project" value="UniProtKB-SubCell"/>
</dbReference>
<evidence type="ECO:0000256" key="1">
    <source>
        <dbReference type="ARBA" id="ARBA00004162"/>
    </source>
</evidence>
<dbReference type="Pfam" id="PF23750">
    <property type="entry name" value="RsgI_M"/>
    <property type="match status" value="1"/>
</dbReference>
<dbReference type="Proteomes" id="UP000223596">
    <property type="component" value="Unassembled WGS sequence"/>
</dbReference>
<sequence length="404" mass="45214">MMTKQKGTILKLKNNLAIIMTSDCKIVSIKRQPGMYEGLEISFNKNEIINKKNKLAFYSRIAAGIAAILIITLISFNLFNNNGVYAYVAIDSDASIEFELDKNNKIVKVNYYNDNTNAALDELDLKNKPVDFAIKEVIKKLDLNESVILISACLKEQNTKKSSASDNYESEKLSKLIDICKNAVEVNVSENVESKVVEVSYDYKKLAEKNKLSLGRSIVYEKAKEQGIALNIEDIKNKSIGETLQKVKIDDVGVVHNVKKEEPKKPMPEKPEPGKPEPQKPEPGKPDPAKPEPGKPGPEKPEPEKPEPAKPEPAKPEPQPQINDLPKDKTIPEEKTIPNPGVEPMAEPIVEPKDKQQEKPRPDSKLKLEEKPTVEPKDSLEEKPVTKPKDDKKEKAKNSIQKMP</sequence>
<protein>
    <submittedName>
        <fullName evidence="9">Anti-sigma factor-like protein</fullName>
    </submittedName>
</protein>
<accession>A0AB36TCY9</accession>
<evidence type="ECO:0000256" key="4">
    <source>
        <dbReference type="ARBA" id="ARBA00022989"/>
    </source>
</evidence>
<evidence type="ECO:0000256" key="7">
    <source>
        <dbReference type="SAM" id="Phobius"/>
    </source>
</evidence>
<evidence type="ECO:0000259" key="8">
    <source>
        <dbReference type="PROSITE" id="PS51849"/>
    </source>
</evidence>
<comment type="caution">
    <text evidence="9">The sequence shown here is derived from an EMBL/GenBank/DDBJ whole genome shotgun (WGS) entry which is preliminary data.</text>
</comment>
<keyword evidence="5 7" id="KW-0472">Membrane</keyword>
<feature type="compositionally biased region" description="Basic and acidic residues" evidence="6">
    <location>
        <begin position="255"/>
        <end position="315"/>
    </location>
</feature>
<proteinExistence type="predicted"/>
<feature type="compositionally biased region" description="Basic and acidic residues" evidence="6">
    <location>
        <begin position="350"/>
        <end position="397"/>
    </location>
</feature>
<dbReference type="EMBL" id="PDBW01000001">
    <property type="protein sequence ID" value="PFH01802.1"/>
    <property type="molecule type" value="Genomic_DNA"/>
</dbReference>
<feature type="region of interest" description="Disordered" evidence="6">
    <location>
        <begin position="255"/>
        <end position="404"/>
    </location>
</feature>
<evidence type="ECO:0000256" key="6">
    <source>
        <dbReference type="SAM" id="MobiDB-lite"/>
    </source>
</evidence>
<keyword evidence="4 7" id="KW-1133">Transmembrane helix</keyword>
<keyword evidence="3 7" id="KW-0812">Transmembrane</keyword>
<evidence type="ECO:0000256" key="3">
    <source>
        <dbReference type="ARBA" id="ARBA00022692"/>
    </source>
</evidence>
<comment type="subcellular location">
    <subcellularLocation>
        <location evidence="1">Cell membrane</location>
        <topology evidence="1">Single-pass membrane protein</topology>
    </subcellularLocation>
</comment>
<evidence type="ECO:0000313" key="9">
    <source>
        <dbReference type="EMBL" id="PFH01802.1"/>
    </source>
</evidence>
<dbReference type="Pfam" id="PF12791">
    <property type="entry name" value="RsgI_N"/>
    <property type="match status" value="1"/>
</dbReference>
<dbReference type="InterPro" id="IPR055431">
    <property type="entry name" value="RsgI_M"/>
</dbReference>
<dbReference type="AlphaFoldDB" id="A0AB36TCY9"/>
<keyword evidence="2" id="KW-1003">Cell membrane</keyword>
<feature type="compositionally biased region" description="Basic and acidic residues" evidence="6">
    <location>
        <begin position="325"/>
        <end position="336"/>
    </location>
</feature>
<organism evidence="9 10">
    <name type="scientific">Acetivibrio thermocellus AD2</name>
    <dbReference type="NCBI Taxonomy" id="1138384"/>
    <lineage>
        <taxon>Bacteria</taxon>
        <taxon>Bacillati</taxon>
        <taxon>Bacillota</taxon>
        <taxon>Clostridia</taxon>
        <taxon>Eubacteriales</taxon>
        <taxon>Oscillospiraceae</taxon>
        <taxon>Acetivibrio</taxon>
    </lineage>
</organism>
<dbReference type="RefSeq" id="WP_003519922.1">
    <property type="nucleotide sequence ID" value="NZ_CP013828.1"/>
</dbReference>
<feature type="transmembrane region" description="Helical" evidence="7">
    <location>
        <begin position="55"/>
        <end position="79"/>
    </location>
</feature>
<reference evidence="9 10" key="1">
    <citation type="submission" date="2017-09" db="EMBL/GenBank/DDBJ databases">
        <title>Evaluation of Pacific Biosciences Sequencing Technology to Finishing C. thermocellum Genome Sequences.</title>
        <authorList>
            <person name="Brown S."/>
        </authorList>
    </citation>
    <scope>NUCLEOTIDE SEQUENCE [LARGE SCALE GENOMIC DNA]</scope>
    <source>
        <strain evidence="9 10">AD2</strain>
    </source>
</reference>
<evidence type="ECO:0000313" key="10">
    <source>
        <dbReference type="Proteomes" id="UP000223596"/>
    </source>
</evidence>
<name>A0AB36TCY9_ACETH</name>